<comment type="caution">
    <text evidence="2">The sequence shown here is derived from an EMBL/GenBank/DDBJ whole genome shotgun (WGS) entry which is preliminary data.</text>
</comment>
<dbReference type="EMBL" id="CAKLPX010000002">
    <property type="protein sequence ID" value="CAH0991701.1"/>
    <property type="molecule type" value="Genomic_DNA"/>
</dbReference>
<dbReference type="RefSeq" id="WP_237444403.1">
    <property type="nucleotide sequence ID" value="NZ_CAKLPX010000002.1"/>
</dbReference>
<organism evidence="2 3">
    <name type="scientific">Sinobacterium norvegicum</name>
    <dbReference type="NCBI Taxonomy" id="1641715"/>
    <lineage>
        <taxon>Bacteria</taxon>
        <taxon>Pseudomonadati</taxon>
        <taxon>Pseudomonadota</taxon>
        <taxon>Gammaproteobacteria</taxon>
        <taxon>Cellvibrionales</taxon>
        <taxon>Spongiibacteraceae</taxon>
        <taxon>Sinobacterium</taxon>
    </lineage>
</organism>
<evidence type="ECO:0000313" key="3">
    <source>
        <dbReference type="Proteomes" id="UP000838100"/>
    </source>
</evidence>
<dbReference type="SUPFAM" id="SSF52540">
    <property type="entry name" value="P-loop containing nucleoside triphosphate hydrolases"/>
    <property type="match status" value="1"/>
</dbReference>
<accession>A0ABM9AG17</accession>
<name>A0ABM9AG17_9GAMM</name>
<dbReference type="PIRSF" id="PIRSF019381">
    <property type="entry name" value="YcjX"/>
    <property type="match status" value="1"/>
</dbReference>
<dbReference type="Pfam" id="PF04317">
    <property type="entry name" value="DUF463"/>
    <property type="match status" value="1"/>
</dbReference>
<keyword evidence="3" id="KW-1185">Reference proteome</keyword>
<dbReference type="InterPro" id="IPR007413">
    <property type="entry name" value="YcjX-like"/>
</dbReference>
<dbReference type="PANTHER" id="PTHR38605">
    <property type="entry name" value="ATPASE-RELATED"/>
    <property type="match status" value="1"/>
</dbReference>
<dbReference type="Proteomes" id="UP000838100">
    <property type="component" value="Unassembled WGS sequence"/>
</dbReference>
<evidence type="ECO:0000313" key="2">
    <source>
        <dbReference type="EMBL" id="CAH0991701.1"/>
    </source>
</evidence>
<evidence type="ECO:0000256" key="1">
    <source>
        <dbReference type="SAM" id="MobiDB-lite"/>
    </source>
</evidence>
<evidence type="ECO:0008006" key="4">
    <source>
        <dbReference type="Google" id="ProtNLM"/>
    </source>
</evidence>
<dbReference type="PANTHER" id="PTHR38605:SF1">
    <property type="entry name" value="ATPASE"/>
    <property type="match status" value="1"/>
</dbReference>
<feature type="region of interest" description="Disordered" evidence="1">
    <location>
        <begin position="1"/>
        <end position="21"/>
    </location>
</feature>
<proteinExistence type="predicted"/>
<protein>
    <recommendedName>
        <fullName evidence="4">ATPase</fullName>
    </recommendedName>
</protein>
<gene>
    <name evidence="2" type="primary">ycjX</name>
    <name evidence="2" type="ORF">SIN8267_01815</name>
</gene>
<dbReference type="InterPro" id="IPR027417">
    <property type="entry name" value="P-loop_NTPase"/>
</dbReference>
<sequence>MGRVKNAVSRGKKNIERGGRSAGKELLRVSDKLSDSHLCVGVTGLSRSGKTTFVTSLINQLLTSDHSSSALAGFGPALTNRIVGVKLHPAKGSLDSQFPYQQSYQSLCGQRPQWPSSTTDISGCVVELRLAKRGSISKRIGKPYRSLMIEILDYPGEWLLDLPLLDLSFEQWCRQSARQFQQGVRQSLLQQHVAALADIDALADYSPDAGDVVSGYKQLLLSLKQQHNLSFIQPGRFLMPGDAEAEMLQFFPLLNIDKLSGQDLKTASSDSFYKVFEQRYNDYIADLVKPFYRRFFSKIDRQLVLVDLISALQQGEEHINDLRQSLSAVLESFSYARQSWLRQLISPRIEKVSFVATKVDQVVSKDHDNVRQLLATLIQQSFRQVKNEGIEPYCEAAAAVRTSVETTHNGDAALIARQLSGERVGLVHPEIPARMPEGDEWRRFDDWPLKPFQPAPGVSFANGDPLPHIRVDSVINSLIGDKCS</sequence>
<reference evidence="2" key="1">
    <citation type="submission" date="2021-12" db="EMBL/GenBank/DDBJ databases">
        <authorList>
            <person name="Rodrigo-Torres L."/>
            <person name="Arahal R. D."/>
            <person name="Lucena T."/>
        </authorList>
    </citation>
    <scope>NUCLEOTIDE SEQUENCE</scope>
    <source>
        <strain evidence="2">CECT 8267</strain>
    </source>
</reference>